<organism evidence="1 2">
    <name type="scientific">Acinetobacter johnsonii</name>
    <dbReference type="NCBI Taxonomy" id="40214"/>
    <lineage>
        <taxon>Bacteria</taxon>
        <taxon>Pseudomonadati</taxon>
        <taxon>Pseudomonadota</taxon>
        <taxon>Gammaproteobacteria</taxon>
        <taxon>Moraxellales</taxon>
        <taxon>Moraxellaceae</taxon>
        <taxon>Acinetobacter</taxon>
    </lineage>
</organism>
<protein>
    <submittedName>
        <fullName evidence="1">Uncharacterized protein</fullName>
    </submittedName>
</protein>
<comment type="caution">
    <text evidence="1">The sequence shown here is derived from an EMBL/GenBank/DDBJ whole genome shotgun (WGS) entry which is preliminary data.</text>
</comment>
<proteinExistence type="predicted"/>
<accession>A0AAW6RSL6</accession>
<dbReference type="AlphaFoldDB" id="A0AAW6RSL6"/>
<evidence type="ECO:0000313" key="1">
    <source>
        <dbReference type="EMBL" id="MDG9787361.1"/>
    </source>
</evidence>
<evidence type="ECO:0000313" key="2">
    <source>
        <dbReference type="Proteomes" id="UP001157887"/>
    </source>
</evidence>
<name>A0AAW6RSL6_ACIJO</name>
<sequence>MKLILKNGMSVLYKNGMSLTGMNIDSIVAESKEDRAELRMLLTSALKVDERGCHALGQDFGSNALSQSSDVSNGSRALGNKESKGAGLKFNYPLEDTLQIIDTLAAVLNINGCSDVKDTASEKLNLLIQSI</sequence>
<reference evidence="1" key="1">
    <citation type="submission" date="2022-09" db="EMBL/GenBank/DDBJ databases">
        <title>Intensive care unit water sources are persistently colonized with multi-drug resistant bacteria and are the site of extensive horizontal gene transfer of antibiotic resistance genes.</title>
        <authorList>
            <person name="Diorio-Toth L."/>
        </authorList>
    </citation>
    <scope>NUCLEOTIDE SEQUENCE</scope>
    <source>
        <strain evidence="1">GD04065</strain>
    </source>
</reference>
<gene>
    <name evidence="1" type="ORF">N7566_10270</name>
</gene>
<dbReference type="EMBL" id="JAOECG010000011">
    <property type="protein sequence ID" value="MDG9787361.1"/>
    <property type="molecule type" value="Genomic_DNA"/>
</dbReference>
<dbReference type="RefSeq" id="WP_159151740.1">
    <property type="nucleotide sequence ID" value="NZ_JAOECG010000011.1"/>
</dbReference>
<dbReference type="Proteomes" id="UP001157887">
    <property type="component" value="Unassembled WGS sequence"/>
</dbReference>